<keyword evidence="7 9" id="KW-0326">Glycosidase</keyword>
<name>A0A6A6XAT9_9PLEO</name>
<dbReference type="EMBL" id="MU001919">
    <property type="protein sequence ID" value="KAF2793660.1"/>
    <property type="molecule type" value="Genomic_DNA"/>
</dbReference>
<evidence type="ECO:0000256" key="8">
    <source>
        <dbReference type="ARBA" id="ARBA00023326"/>
    </source>
</evidence>
<dbReference type="OrthoDB" id="6123450at2759"/>
<dbReference type="Gene3D" id="1.50.10.10">
    <property type="match status" value="1"/>
</dbReference>
<evidence type="ECO:0000256" key="10">
    <source>
        <dbReference type="PIRSR" id="PIRSR001031-1"/>
    </source>
</evidence>
<evidence type="ECO:0000256" key="5">
    <source>
        <dbReference type="ARBA" id="ARBA00023180"/>
    </source>
</evidence>
<keyword evidence="15" id="KW-1185">Reference proteome</keyword>
<dbReference type="InterPro" id="IPR012341">
    <property type="entry name" value="6hp_glycosidase-like_sf"/>
</dbReference>
<gene>
    <name evidence="14" type="ORF">K505DRAFT_276594</name>
</gene>
<reference evidence="14" key="1">
    <citation type="journal article" date="2020" name="Stud. Mycol.">
        <title>101 Dothideomycetes genomes: a test case for predicting lifestyles and emergence of pathogens.</title>
        <authorList>
            <person name="Haridas S."/>
            <person name="Albert R."/>
            <person name="Binder M."/>
            <person name="Bloem J."/>
            <person name="Labutti K."/>
            <person name="Salamov A."/>
            <person name="Andreopoulos B."/>
            <person name="Baker S."/>
            <person name="Barry K."/>
            <person name="Bills G."/>
            <person name="Bluhm B."/>
            <person name="Cannon C."/>
            <person name="Castanera R."/>
            <person name="Culley D."/>
            <person name="Daum C."/>
            <person name="Ezra D."/>
            <person name="Gonzalez J."/>
            <person name="Henrissat B."/>
            <person name="Kuo A."/>
            <person name="Liang C."/>
            <person name="Lipzen A."/>
            <person name="Lutzoni F."/>
            <person name="Magnuson J."/>
            <person name="Mondo S."/>
            <person name="Nolan M."/>
            <person name="Ohm R."/>
            <person name="Pangilinan J."/>
            <person name="Park H.-J."/>
            <person name="Ramirez L."/>
            <person name="Alfaro M."/>
            <person name="Sun H."/>
            <person name="Tritt A."/>
            <person name="Yoshinaga Y."/>
            <person name="Zwiers L.-H."/>
            <person name="Turgeon B."/>
            <person name="Goodwin S."/>
            <person name="Spatafora J."/>
            <person name="Crous P."/>
            <person name="Grigoriev I."/>
        </authorList>
    </citation>
    <scope>NUCLEOTIDE SEQUENCE</scope>
    <source>
        <strain evidence="14">CBS 109.77</strain>
    </source>
</reference>
<feature type="chain" id="PRO_5025645705" description="Glucoamylase" evidence="12">
    <location>
        <begin position="21"/>
        <end position="618"/>
    </location>
</feature>
<keyword evidence="5" id="KW-0325">Glycoprotein</keyword>
<dbReference type="InterPro" id="IPR013784">
    <property type="entry name" value="Carb-bd-like_fold"/>
</dbReference>
<dbReference type="InterPro" id="IPR008291">
    <property type="entry name" value="Glucoamylase_SBD"/>
</dbReference>
<protein>
    <recommendedName>
        <fullName evidence="9">Glucoamylase</fullName>
        <ecNumber evidence="9">3.2.1.3</ecNumber>
    </recommendedName>
    <alternativeName>
        <fullName evidence="9">1,4-alpha-D-glucan glucohydrolase</fullName>
    </alternativeName>
    <alternativeName>
        <fullName evidence="9">Glucan 1,4-alpha-glucosidase</fullName>
    </alternativeName>
</protein>
<dbReference type="GO" id="GO:2001070">
    <property type="term" value="F:starch binding"/>
    <property type="evidence" value="ECO:0007669"/>
    <property type="project" value="InterPro"/>
</dbReference>
<evidence type="ECO:0000256" key="3">
    <source>
        <dbReference type="ARBA" id="ARBA00022729"/>
    </source>
</evidence>
<evidence type="ECO:0000313" key="14">
    <source>
        <dbReference type="EMBL" id="KAF2793660.1"/>
    </source>
</evidence>
<dbReference type="Proteomes" id="UP000799757">
    <property type="component" value="Unassembled WGS sequence"/>
</dbReference>
<organism evidence="14 15">
    <name type="scientific">Melanomma pulvis-pyrius CBS 109.77</name>
    <dbReference type="NCBI Taxonomy" id="1314802"/>
    <lineage>
        <taxon>Eukaryota</taxon>
        <taxon>Fungi</taxon>
        <taxon>Dikarya</taxon>
        <taxon>Ascomycota</taxon>
        <taxon>Pezizomycotina</taxon>
        <taxon>Dothideomycetes</taxon>
        <taxon>Pleosporomycetidae</taxon>
        <taxon>Pleosporales</taxon>
        <taxon>Melanommataceae</taxon>
        <taxon>Melanomma</taxon>
    </lineage>
</organism>
<dbReference type="PIRSF" id="PIRSF001031">
    <property type="entry name" value="Glu-a-glcsd_SBD"/>
    <property type="match status" value="1"/>
</dbReference>
<evidence type="ECO:0000256" key="9">
    <source>
        <dbReference type="PIRNR" id="PIRNR001031"/>
    </source>
</evidence>
<dbReference type="SUPFAM" id="SSF49452">
    <property type="entry name" value="Starch-binding domain-like"/>
    <property type="match status" value="1"/>
</dbReference>
<dbReference type="AlphaFoldDB" id="A0A6A6XAT9"/>
<dbReference type="InterPro" id="IPR011613">
    <property type="entry name" value="GH15-like"/>
</dbReference>
<dbReference type="PANTHER" id="PTHR31616:SF12">
    <property type="entry name" value="GLUCOAMYLASE"/>
    <property type="match status" value="1"/>
</dbReference>
<dbReference type="GO" id="GO:0000272">
    <property type="term" value="P:polysaccharide catabolic process"/>
    <property type="evidence" value="ECO:0007669"/>
    <property type="project" value="UniProtKB-KW"/>
</dbReference>
<dbReference type="SUPFAM" id="SSF48208">
    <property type="entry name" value="Six-hairpin glycosidases"/>
    <property type="match status" value="1"/>
</dbReference>
<evidence type="ECO:0000256" key="7">
    <source>
        <dbReference type="ARBA" id="ARBA00023295"/>
    </source>
</evidence>
<dbReference type="InterPro" id="IPR002044">
    <property type="entry name" value="CBM20"/>
</dbReference>
<feature type="domain" description="CBM20" evidence="13">
    <location>
        <begin position="506"/>
        <end position="612"/>
    </location>
</feature>
<dbReference type="Pfam" id="PF00686">
    <property type="entry name" value="CBM_20"/>
    <property type="match status" value="1"/>
</dbReference>
<keyword evidence="4 9" id="KW-0378">Hydrolase</keyword>
<keyword evidence="6 9" id="KW-0119">Carbohydrate metabolism</keyword>
<evidence type="ECO:0000256" key="6">
    <source>
        <dbReference type="ARBA" id="ARBA00023277"/>
    </source>
</evidence>
<dbReference type="InterPro" id="IPR000165">
    <property type="entry name" value="Glucoamylase"/>
</dbReference>
<dbReference type="GO" id="GO:0000324">
    <property type="term" value="C:fungal-type vacuole"/>
    <property type="evidence" value="ECO:0007669"/>
    <property type="project" value="TreeGrafter"/>
</dbReference>
<dbReference type="PROSITE" id="PS00820">
    <property type="entry name" value="GLUCOAMYLASE"/>
    <property type="match status" value="1"/>
</dbReference>
<feature type="active site" description="Proton donor" evidence="10">
    <location>
        <position position="208"/>
    </location>
</feature>
<sequence length="618" mass="66698">MRMRAFFAVLAATSLHGAVARLFIRQDYLPGAIEAENTFALRSVLNNIGPNGSQVPGAVTGVIVASPSTEDPNYFFTWSRDAALTMKMLVDEFLHGKTELRPYIQDYLKAQAILQTVSNPSGALSSGRGLGEPKYYCNLTRYNDAWGRPQRDGPALRATALITYARWLLATGEGSDANEAKEKVWPVVQNDLNYVAQYWNSTGFDLWEEVSGSSFFTTAVQHRALVEGSALGKELDVSTAAYDSQAPNILCFLQTYWNGQYAVANINTQSGFSRTGIDANTVLTSIATFDPEASCDDALFQPCSPRALANLKVYVDSFRTIYTINRNTSSNSSAAATGRYPEDVYFNGNPWYLTTLAVAEQLYDAIQQWNTVSTLTVSPVDLAFWQSISPSTTVGTYSGSDFIALRDAALAYADSFVAVALKYTPPSGALAEQYSRENGTALSARDLTWSYASFVTMRGARLAATSDYAQVPSWGSASGNEVPAVCEASSVQGTYTPAVDAGAPPGSGGCTVLVTFNVNASTYYGENIYLGGNTIELGNWNPAEALPGSAIAYSAERPLWSFVVELPANSTVQYNYIRKEDNGEYLFETTNRTLAVPPCGGNNAPVEDAWVGPVGTPS</sequence>
<dbReference type="PANTHER" id="PTHR31616">
    <property type="entry name" value="TREHALASE"/>
    <property type="match status" value="1"/>
</dbReference>
<keyword evidence="8 9" id="KW-0624">Polysaccharide degradation</keyword>
<proteinExistence type="inferred from homology"/>
<evidence type="ECO:0000256" key="1">
    <source>
        <dbReference type="ARBA" id="ARBA00001863"/>
    </source>
</evidence>
<accession>A0A6A6XAT9</accession>
<evidence type="ECO:0000313" key="15">
    <source>
        <dbReference type="Proteomes" id="UP000799757"/>
    </source>
</evidence>
<evidence type="ECO:0000256" key="2">
    <source>
        <dbReference type="ARBA" id="ARBA00006188"/>
    </source>
</evidence>
<dbReference type="SMART" id="SM01065">
    <property type="entry name" value="CBM_2"/>
    <property type="match status" value="1"/>
</dbReference>
<feature type="binding site" evidence="11">
    <location>
        <position position="146"/>
    </location>
    <ligand>
        <name>substrate</name>
    </ligand>
</feature>
<comment type="catalytic activity">
    <reaction evidence="1 9">
        <text>Hydrolysis of terminal (1-&gt;4)-linked alpha-D-glucose residues successively from non-reducing ends of the chains with release of beta-D-glucose.</text>
        <dbReference type="EC" id="3.2.1.3"/>
    </reaction>
</comment>
<dbReference type="InterPro" id="IPR013783">
    <property type="entry name" value="Ig-like_fold"/>
</dbReference>
<evidence type="ECO:0000256" key="11">
    <source>
        <dbReference type="PIRSR" id="PIRSR001031-2"/>
    </source>
</evidence>
<dbReference type="EC" id="3.2.1.3" evidence="9"/>
<evidence type="ECO:0000256" key="12">
    <source>
        <dbReference type="SAM" id="SignalP"/>
    </source>
</evidence>
<evidence type="ECO:0000259" key="13">
    <source>
        <dbReference type="PROSITE" id="PS51166"/>
    </source>
</evidence>
<dbReference type="GO" id="GO:0004339">
    <property type="term" value="F:glucan 1,4-alpha-glucosidase activity"/>
    <property type="evidence" value="ECO:0007669"/>
    <property type="project" value="UniProtKB-EC"/>
</dbReference>
<dbReference type="Pfam" id="PF00723">
    <property type="entry name" value="Glyco_hydro_15"/>
    <property type="match status" value="1"/>
</dbReference>
<feature type="signal peptide" evidence="12">
    <location>
        <begin position="1"/>
        <end position="20"/>
    </location>
</feature>
<dbReference type="FunFam" id="1.50.10.10:FF:000018">
    <property type="entry name" value="Glucoamylase"/>
    <property type="match status" value="1"/>
</dbReference>
<keyword evidence="3 12" id="KW-0732">Signal</keyword>
<dbReference type="PROSITE" id="PS51166">
    <property type="entry name" value="CBM20"/>
    <property type="match status" value="1"/>
</dbReference>
<evidence type="ECO:0000256" key="4">
    <source>
        <dbReference type="ARBA" id="ARBA00022801"/>
    </source>
</evidence>
<dbReference type="InterPro" id="IPR008928">
    <property type="entry name" value="6-hairpin_glycosidase_sf"/>
</dbReference>
<feature type="active site" description="Proton acceptor" evidence="10">
    <location>
        <position position="205"/>
    </location>
</feature>
<comment type="similarity">
    <text evidence="2 9">Belongs to the glycosyl hydrolase 15 family.</text>
</comment>
<dbReference type="InterPro" id="IPR046966">
    <property type="entry name" value="Glucoamylase_active_site"/>
</dbReference>
<dbReference type="Gene3D" id="2.60.40.10">
    <property type="entry name" value="Immunoglobulins"/>
    <property type="match status" value="1"/>
</dbReference>
<dbReference type="PRINTS" id="PR00736">
    <property type="entry name" value="GLHYDRLASE15"/>
</dbReference>